<dbReference type="AlphaFoldDB" id="A0A6P1MG48"/>
<comment type="subcellular location">
    <subcellularLocation>
        <location evidence="1">Cell membrane</location>
        <topology evidence="1">Single-pass membrane protein</topology>
    </subcellularLocation>
</comment>
<evidence type="ECO:0000256" key="6">
    <source>
        <dbReference type="ARBA" id="ARBA00022927"/>
    </source>
</evidence>
<feature type="transmembrane region" description="Helical" evidence="11">
    <location>
        <begin position="6"/>
        <end position="23"/>
    </location>
</feature>
<keyword evidence="3" id="KW-0813">Transport</keyword>
<protein>
    <submittedName>
        <fullName evidence="12">Preprotein translocase subunit YajC</fullName>
    </submittedName>
</protein>
<dbReference type="Pfam" id="PF02699">
    <property type="entry name" value="YajC"/>
    <property type="match status" value="1"/>
</dbReference>
<evidence type="ECO:0000256" key="3">
    <source>
        <dbReference type="ARBA" id="ARBA00022448"/>
    </source>
</evidence>
<dbReference type="GO" id="GO:0015031">
    <property type="term" value="P:protein transport"/>
    <property type="evidence" value="ECO:0007669"/>
    <property type="project" value="UniProtKB-KW"/>
</dbReference>
<keyword evidence="9 11" id="KW-0472">Membrane</keyword>
<evidence type="ECO:0000256" key="4">
    <source>
        <dbReference type="ARBA" id="ARBA00022475"/>
    </source>
</evidence>
<dbReference type="Proteomes" id="UP000463883">
    <property type="component" value="Chromosome"/>
</dbReference>
<reference evidence="12 13" key="1">
    <citation type="submission" date="2020-01" db="EMBL/GenBank/DDBJ databases">
        <title>Genomic analysis of Aminipila sp. CBA3637.</title>
        <authorList>
            <person name="Kim Y.B."/>
            <person name="Roh S.W."/>
        </authorList>
    </citation>
    <scope>NUCLEOTIDE SEQUENCE [LARGE SCALE GENOMIC DNA]</scope>
    <source>
        <strain evidence="12 13">CBA3637</strain>
    </source>
</reference>
<evidence type="ECO:0000256" key="1">
    <source>
        <dbReference type="ARBA" id="ARBA00004162"/>
    </source>
</evidence>
<evidence type="ECO:0000256" key="9">
    <source>
        <dbReference type="ARBA" id="ARBA00023136"/>
    </source>
</evidence>
<evidence type="ECO:0000256" key="2">
    <source>
        <dbReference type="ARBA" id="ARBA00006742"/>
    </source>
</evidence>
<proteinExistence type="inferred from homology"/>
<keyword evidence="6" id="KW-0653">Protein transport</keyword>
<name>A0A6P1MG48_9FIRM</name>
<evidence type="ECO:0000256" key="8">
    <source>
        <dbReference type="ARBA" id="ARBA00023010"/>
    </source>
</evidence>
<dbReference type="PANTHER" id="PTHR33909">
    <property type="entry name" value="SEC TRANSLOCON ACCESSORY COMPLEX SUBUNIT YAJC"/>
    <property type="match status" value="1"/>
</dbReference>
<keyword evidence="7 11" id="KW-1133">Transmembrane helix</keyword>
<dbReference type="PRINTS" id="PR01853">
    <property type="entry name" value="YAJCTRNLCASE"/>
</dbReference>
<evidence type="ECO:0000313" key="12">
    <source>
        <dbReference type="EMBL" id="QHI73679.1"/>
    </source>
</evidence>
<evidence type="ECO:0000256" key="11">
    <source>
        <dbReference type="SAM" id="Phobius"/>
    </source>
</evidence>
<gene>
    <name evidence="12" type="primary">yajC</name>
    <name evidence="12" type="ORF">Ami3637_16010</name>
</gene>
<dbReference type="PANTHER" id="PTHR33909:SF1">
    <property type="entry name" value="SEC TRANSLOCON ACCESSORY COMPLEX SUBUNIT YAJC"/>
    <property type="match status" value="1"/>
</dbReference>
<dbReference type="SMART" id="SM01323">
    <property type="entry name" value="YajC"/>
    <property type="match status" value="1"/>
</dbReference>
<evidence type="ECO:0000256" key="5">
    <source>
        <dbReference type="ARBA" id="ARBA00022692"/>
    </source>
</evidence>
<organism evidence="12 13">
    <name type="scientific">Aminipila terrae</name>
    <dbReference type="NCBI Taxonomy" id="2697030"/>
    <lineage>
        <taxon>Bacteria</taxon>
        <taxon>Bacillati</taxon>
        <taxon>Bacillota</taxon>
        <taxon>Clostridia</taxon>
        <taxon>Peptostreptococcales</taxon>
        <taxon>Anaerovoracaceae</taxon>
        <taxon>Aminipila</taxon>
    </lineage>
</organism>
<keyword evidence="4" id="KW-1003">Cell membrane</keyword>
<keyword evidence="5 11" id="KW-0812">Transmembrane</keyword>
<accession>A0A6P1MG48</accession>
<dbReference type="KEGG" id="amic:Ami3637_16010"/>
<dbReference type="EMBL" id="CP047591">
    <property type="protein sequence ID" value="QHI73679.1"/>
    <property type="molecule type" value="Genomic_DNA"/>
</dbReference>
<comment type="similarity">
    <text evidence="2">Belongs to the YajC family.</text>
</comment>
<dbReference type="GO" id="GO:0005886">
    <property type="term" value="C:plasma membrane"/>
    <property type="evidence" value="ECO:0007669"/>
    <property type="project" value="UniProtKB-SubCell"/>
</dbReference>
<keyword evidence="8" id="KW-0811">Translocation</keyword>
<sequence>MGSLYQNLLPFVLLIVIMYFLLIRPQKKKEKTVNEMRNSIKAGDEIITIGGICGKVVKVKDETIVIQVGAEKLKFEMMKWSISKVVNRDESKNSSKKSKPVEETEEAPKKSLPKRLKKTEEDSAEVPAVEENTAQESPLTEEETEK</sequence>
<evidence type="ECO:0000313" key="13">
    <source>
        <dbReference type="Proteomes" id="UP000463883"/>
    </source>
</evidence>
<feature type="compositionally biased region" description="Basic and acidic residues" evidence="10">
    <location>
        <begin position="86"/>
        <end position="109"/>
    </location>
</feature>
<evidence type="ECO:0000256" key="10">
    <source>
        <dbReference type="SAM" id="MobiDB-lite"/>
    </source>
</evidence>
<evidence type="ECO:0000256" key="7">
    <source>
        <dbReference type="ARBA" id="ARBA00022989"/>
    </source>
</evidence>
<dbReference type="NCBIfam" id="TIGR00739">
    <property type="entry name" value="yajC"/>
    <property type="match status" value="1"/>
</dbReference>
<feature type="region of interest" description="Disordered" evidence="10">
    <location>
        <begin position="86"/>
        <end position="146"/>
    </location>
</feature>
<keyword evidence="13" id="KW-1185">Reference proteome</keyword>
<dbReference type="InterPro" id="IPR003849">
    <property type="entry name" value="Preprotein_translocase_YajC"/>
</dbReference>